<dbReference type="Proteomes" id="UP000276133">
    <property type="component" value="Unassembled WGS sequence"/>
</dbReference>
<evidence type="ECO:0000313" key="2">
    <source>
        <dbReference type="Proteomes" id="UP000276133"/>
    </source>
</evidence>
<proteinExistence type="predicted"/>
<evidence type="ECO:0000313" key="1">
    <source>
        <dbReference type="EMBL" id="RNA28297.1"/>
    </source>
</evidence>
<keyword evidence="2" id="KW-1185">Reference proteome</keyword>
<gene>
    <name evidence="1" type="ORF">BpHYR1_020129</name>
</gene>
<comment type="caution">
    <text evidence="1">The sequence shown here is derived from an EMBL/GenBank/DDBJ whole genome shotgun (WGS) entry which is preliminary data.</text>
</comment>
<dbReference type="AlphaFoldDB" id="A0A3M7RY97"/>
<reference evidence="1 2" key="1">
    <citation type="journal article" date="2018" name="Sci. Rep.">
        <title>Genomic signatures of local adaptation to the degree of environmental predictability in rotifers.</title>
        <authorList>
            <person name="Franch-Gras L."/>
            <person name="Hahn C."/>
            <person name="Garcia-Roger E.M."/>
            <person name="Carmona M.J."/>
            <person name="Serra M."/>
            <person name="Gomez A."/>
        </authorList>
    </citation>
    <scope>NUCLEOTIDE SEQUENCE [LARGE SCALE GENOMIC DNA]</scope>
    <source>
        <strain evidence="1">HYR1</strain>
    </source>
</reference>
<protein>
    <submittedName>
        <fullName evidence="1">Uncharacterized protein</fullName>
    </submittedName>
</protein>
<accession>A0A3M7RY97</accession>
<dbReference type="EMBL" id="REGN01002409">
    <property type="protein sequence ID" value="RNA28297.1"/>
    <property type="molecule type" value="Genomic_DNA"/>
</dbReference>
<organism evidence="1 2">
    <name type="scientific">Brachionus plicatilis</name>
    <name type="common">Marine rotifer</name>
    <name type="synonym">Brachionus muelleri</name>
    <dbReference type="NCBI Taxonomy" id="10195"/>
    <lineage>
        <taxon>Eukaryota</taxon>
        <taxon>Metazoa</taxon>
        <taxon>Spiralia</taxon>
        <taxon>Gnathifera</taxon>
        <taxon>Rotifera</taxon>
        <taxon>Eurotatoria</taxon>
        <taxon>Monogononta</taxon>
        <taxon>Pseudotrocha</taxon>
        <taxon>Ploima</taxon>
        <taxon>Brachionidae</taxon>
        <taxon>Brachionus</taxon>
    </lineage>
</organism>
<sequence>MIDLLEKIAKHGNNGSLLAYTYNLNSKKKKLLFSPSIIEWISCYVFDSKEKILMENGRSVASLKM</sequence>
<name>A0A3M7RY97_BRAPC</name>